<organism evidence="2 3">
    <name type="scientific">Allomeiothermus silvanus (strain ATCC 700542 / DSM 9946 / NBRC 106475 / NCIMB 13440 / VI-R2)</name>
    <name type="common">Thermus silvanus</name>
    <dbReference type="NCBI Taxonomy" id="526227"/>
    <lineage>
        <taxon>Bacteria</taxon>
        <taxon>Thermotogati</taxon>
        <taxon>Deinococcota</taxon>
        <taxon>Deinococci</taxon>
        <taxon>Thermales</taxon>
        <taxon>Thermaceae</taxon>
        <taxon>Allomeiothermus</taxon>
    </lineage>
</organism>
<feature type="region of interest" description="Disordered" evidence="1">
    <location>
        <begin position="122"/>
        <end position="154"/>
    </location>
</feature>
<dbReference type="HOGENOM" id="CLU_780339_0_0_0"/>
<dbReference type="AlphaFoldDB" id="D7BJL5"/>
<evidence type="ECO:0008006" key="4">
    <source>
        <dbReference type="Google" id="ProtNLM"/>
    </source>
</evidence>
<dbReference type="Proteomes" id="UP000001916">
    <property type="component" value="Plasmid pMESIL02"/>
</dbReference>
<evidence type="ECO:0000313" key="2">
    <source>
        <dbReference type="EMBL" id="ADH65371.1"/>
    </source>
</evidence>
<keyword evidence="2" id="KW-0614">Plasmid</keyword>
<dbReference type="RefSeq" id="WP_013159845.1">
    <property type="nucleotide sequence ID" value="NC_014214.1"/>
</dbReference>
<dbReference type="KEGG" id="msv:Mesil_3581"/>
<dbReference type="EMBL" id="CP002044">
    <property type="protein sequence ID" value="ADH65371.1"/>
    <property type="molecule type" value="Genomic_DNA"/>
</dbReference>
<reference evidence="2 3" key="1">
    <citation type="journal article" date="2010" name="Stand. Genomic Sci.">
        <title>Complete genome sequence of Meiothermus silvanus type strain (VI-R2).</title>
        <authorList>
            <person name="Sikorski J."/>
            <person name="Tindall B.J."/>
            <person name="Lowry S."/>
            <person name="Lucas S."/>
            <person name="Nolan M."/>
            <person name="Copeland A."/>
            <person name="Glavina Del Rio T."/>
            <person name="Tice H."/>
            <person name="Cheng J.F."/>
            <person name="Han C."/>
            <person name="Pitluck S."/>
            <person name="Liolios K."/>
            <person name="Ivanova N."/>
            <person name="Mavromatis K."/>
            <person name="Mikhailova N."/>
            <person name="Pati A."/>
            <person name="Goodwin L."/>
            <person name="Chen A."/>
            <person name="Palaniappan K."/>
            <person name="Land M."/>
            <person name="Hauser L."/>
            <person name="Chang Y.J."/>
            <person name="Jeffries C.D."/>
            <person name="Rohde M."/>
            <person name="Goker M."/>
            <person name="Woyke T."/>
            <person name="Bristow J."/>
            <person name="Eisen J.A."/>
            <person name="Markowitz V."/>
            <person name="Hugenholtz P."/>
            <person name="Kyrpides N.C."/>
            <person name="Klenk H.P."/>
            <person name="Lapidus A."/>
        </authorList>
    </citation>
    <scope>NUCLEOTIDE SEQUENCE [LARGE SCALE GENOMIC DNA]</scope>
    <source>
        <strain evidence="3">ATCC 700542 / DSM 9946 / VI-R2</strain>
        <plasmid evidence="3">Plasmid pMESIL02</plasmid>
    </source>
</reference>
<protein>
    <recommendedName>
        <fullName evidence="4">Helix-turn-helix domain-containing protein</fullName>
    </recommendedName>
</protein>
<accession>D7BJL5</accession>
<keyword evidence="3" id="KW-1185">Reference proteome</keyword>
<sequence length="355" mass="39385">MYHPSLTWEAVGVLCWAQTQPTFTLKNLLRTGTGRDRAYRIVRELLLLGFLERFERRDESGRFLEYSYRVRNRPLTGKPEAGQAQGENPEPAPLAENPLTAHPEAAECSSCKEQIRQDPFPLTEEPEAAPPESSEAAQNVSPTQKEPLKEKAETEKEASFFKRLKEEILTELLSALNRQLKEELTELLVNNSLSKKKSAAKAEAPTKSASGKPDAVAELAASLGLSDWQRNFARAAVREEKSRAAWFALARNHPEVLKASYRLLDKTGQRSPVAWVAWLPHLAEDVKLRGADAVQQCMEKAITSASSAGAWGYYRACVEGGSRASSASSASAYDRLAPEYRIVKRIPGKETVYAQ</sequence>
<geneLocation type="plasmid" evidence="2 3">
    <name>pMESIL02</name>
</geneLocation>
<evidence type="ECO:0000313" key="3">
    <source>
        <dbReference type="Proteomes" id="UP000001916"/>
    </source>
</evidence>
<gene>
    <name evidence="2" type="ORF">Mesil_3581</name>
</gene>
<feature type="region of interest" description="Disordered" evidence="1">
    <location>
        <begin position="74"/>
        <end position="97"/>
    </location>
</feature>
<dbReference type="OrthoDB" id="9803733at2"/>
<feature type="compositionally biased region" description="Low complexity" evidence="1">
    <location>
        <begin position="87"/>
        <end position="97"/>
    </location>
</feature>
<proteinExistence type="predicted"/>
<evidence type="ECO:0000256" key="1">
    <source>
        <dbReference type="SAM" id="MobiDB-lite"/>
    </source>
</evidence>
<name>D7BJL5_ALLS1</name>